<dbReference type="SUPFAM" id="SSF53335">
    <property type="entry name" value="S-adenosyl-L-methionine-dependent methyltransferases"/>
    <property type="match status" value="1"/>
</dbReference>
<feature type="region of interest" description="Disordered" evidence="1">
    <location>
        <begin position="251"/>
        <end position="272"/>
    </location>
</feature>
<proteinExistence type="predicted"/>
<reference evidence="3" key="1">
    <citation type="submission" date="2021-02" db="EMBL/GenBank/DDBJ databases">
        <authorList>
            <person name="Dougan E. K."/>
            <person name="Rhodes N."/>
            <person name="Thang M."/>
            <person name="Chan C."/>
        </authorList>
    </citation>
    <scope>NUCLEOTIDE SEQUENCE</scope>
</reference>
<dbReference type="CDD" id="cd02440">
    <property type="entry name" value="AdoMet_MTases"/>
    <property type="match status" value="1"/>
</dbReference>
<sequence>DEIAGRYAVAGRRLARLREAGAQVVCGVDATQLHEGPLASAELFDRILFNFPLLPVKAHKPRSGATDVQLANRAMLAEFLRSAAYLLRPEGVVIIANKDCYPYSWWRLEALPQWSGGKLAFIGALPWQYTEYPTLYSGPCNVNRDASVKPTDATMFLFAHADCKRFRPAMEMAEIYGRQGEDPSRPLREPGPFRCLLCQISTLTDADLLVHKAGKIHRKRAGLEERWEAACALATSSRTSVVDVATSLRSLRPQDDGGQRHDNKESPPSTLRIQSSSTTCCWGPCLWALGIHR</sequence>
<protein>
    <recommendedName>
        <fullName evidence="2">25S rRNA (uridine-N(3))-methyltransferase BMT5-like domain-containing protein</fullName>
    </recommendedName>
</protein>
<evidence type="ECO:0000313" key="4">
    <source>
        <dbReference type="Proteomes" id="UP000626109"/>
    </source>
</evidence>
<dbReference type="Proteomes" id="UP000626109">
    <property type="component" value="Unassembled WGS sequence"/>
</dbReference>
<evidence type="ECO:0000313" key="3">
    <source>
        <dbReference type="EMBL" id="CAE8672529.1"/>
    </source>
</evidence>
<evidence type="ECO:0000256" key="1">
    <source>
        <dbReference type="SAM" id="MobiDB-lite"/>
    </source>
</evidence>
<gene>
    <name evidence="3" type="ORF">PGLA2088_LOCUS18116</name>
</gene>
<feature type="non-terminal residue" evidence="3">
    <location>
        <position position="293"/>
    </location>
</feature>
<dbReference type="EMBL" id="CAJNNW010024456">
    <property type="protein sequence ID" value="CAE8672529.1"/>
    <property type="molecule type" value="Genomic_DNA"/>
</dbReference>
<dbReference type="InterPro" id="IPR029063">
    <property type="entry name" value="SAM-dependent_MTases_sf"/>
</dbReference>
<dbReference type="Pfam" id="PF10354">
    <property type="entry name" value="BMT5-like"/>
    <property type="match status" value="1"/>
</dbReference>
<dbReference type="InterPro" id="IPR019446">
    <property type="entry name" value="BMT5-like"/>
</dbReference>
<dbReference type="Gene3D" id="3.40.50.150">
    <property type="entry name" value="Vaccinia Virus protein VP39"/>
    <property type="match status" value="1"/>
</dbReference>
<feature type="domain" description="25S rRNA (uridine-N(3))-methyltransferase BMT5-like" evidence="2">
    <location>
        <begin position="2"/>
        <end position="133"/>
    </location>
</feature>
<name>A0A813J8N7_POLGL</name>
<dbReference type="AlphaFoldDB" id="A0A813J8N7"/>
<dbReference type="GO" id="GO:0070475">
    <property type="term" value="P:rRNA base methylation"/>
    <property type="evidence" value="ECO:0007669"/>
    <property type="project" value="InterPro"/>
</dbReference>
<comment type="caution">
    <text evidence="3">The sequence shown here is derived from an EMBL/GenBank/DDBJ whole genome shotgun (WGS) entry which is preliminary data.</text>
</comment>
<feature type="compositionally biased region" description="Basic and acidic residues" evidence="1">
    <location>
        <begin position="252"/>
        <end position="265"/>
    </location>
</feature>
<dbReference type="GO" id="GO:0070042">
    <property type="term" value="F:rRNA (uridine-N3-)-methyltransferase activity"/>
    <property type="evidence" value="ECO:0007669"/>
    <property type="project" value="InterPro"/>
</dbReference>
<organism evidence="3 4">
    <name type="scientific">Polarella glacialis</name>
    <name type="common">Dinoflagellate</name>
    <dbReference type="NCBI Taxonomy" id="89957"/>
    <lineage>
        <taxon>Eukaryota</taxon>
        <taxon>Sar</taxon>
        <taxon>Alveolata</taxon>
        <taxon>Dinophyceae</taxon>
        <taxon>Suessiales</taxon>
        <taxon>Suessiaceae</taxon>
        <taxon>Polarella</taxon>
    </lineage>
</organism>
<evidence type="ECO:0000259" key="2">
    <source>
        <dbReference type="Pfam" id="PF10354"/>
    </source>
</evidence>
<accession>A0A813J8N7</accession>
<feature type="non-terminal residue" evidence="3">
    <location>
        <position position="1"/>
    </location>
</feature>